<accession>Q23AC2</accession>
<keyword evidence="2" id="KW-1185">Reference proteome</keyword>
<dbReference type="RefSeq" id="XP_001013815.2">
    <property type="nucleotide sequence ID" value="XM_001013815.2"/>
</dbReference>
<dbReference type="GO" id="GO:0016791">
    <property type="term" value="F:phosphatase activity"/>
    <property type="evidence" value="ECO:0007669"/>
    <property type="project" value="TreeGrafter"/>
</dbReference>
<dbReference type="EMBL" id="GG662724">
    <property type="protein sequence ID" value="EAR93570.2"/>
    <property type="molecule type" value="Genomic_DNA"/>
</dbReference>
<evidence type="ECO:0000313" key="2">
    <source>
        <dbReference type="Proteomes" id="UP000009168"/>
    </source>
</evidence>
<dbReference type="KEGG" id="tet:TTHERM_00426370"/>
<dbReference type="CDD" id="cd07067">
    <property type="entry name" value="HP_PGM_like"/>
    <property type="match status" value="1"/>
</dbReference>
<dbReference type="OrthoDB" id="496981at2759"/>
<organism evidence="1 2">
    <name type="scientific">Tetrahymena thermophila (strain SB210)</name>
    <dbReference type="NCBI Taxonomy" id="312017"/>
    <lineage>
        <taxon>Eukaryota</taxon>
        <taxon>Sar</taxon>
        <taxon>Alveolata</taxon>
        <taxon>Ciliophora</taxon>
        <taxon>Intramacronucleata</taxon>
        <taxon>Oligohymenophorea</taxon>
        <taxon>Hymenostomatida</taxon>
        <taxon>Tetrahymenina</taxon>
        <taxon>Tetrahymenidae</taxon>
        <taxon>Tetrahymena</taxon>
    </lineage>
</organism>
<protein>
    <submittedName>
        <fullName evidence="1">Histidine phosphatase family (Branch protein 1)</fullName>
    </submittedName>
</protein>
<reference evidence="2" key="1">
    <citation type="journal article" date="2006" name="PLoS Biol.">
        <title>Macronuclear genome sequence of the ciliate Tetrahymena thermophila, a model eukaryote.</title>
        <authorList>
            <person name="Eisen J.A."/>
            <person name="Coyne R.S."/>
            <person name="Wu M."/>
            <person name="Wu D."/>
            <person name="Thiagarajan M."/>
            <person name="Wortman J.R."/>
            <person name="Badger J.H."/>
            <person name="Ren Q."/>
            <person name="Amedeo P."/>
            <person name="Jones K.M."/>
            <person name="Tallon L.J."/>
            <person name="Delcher A.L."/>
            <person name="Salzberg S.L."/>
            <person name="Silva J.C."/>
            <person name="Haas B.J."/>
            <person name="Majoros W.H."/>
            <person name="Farzad M."/>
            <person name="Carlton J.M."/>
            <person name="Smith R.K. Jr."/>
            <person name="Garg J."/>
            <person name="Pearlman R.E."/>
            <person name="Karrer K.M."/>
            <person name="Sun L."/>
            <person name="Manning G."/>
            <person name="Elde N.C."/>
            <person name="Turkewitz A.P."/>
            <person name="Asai D.J."/>
            <person name="Wilkes D.E."/>
            <person name="Wang Y."/>
            <person name="Cai H."/>
            <person name="Collins K."/>
            <person name="Stewart B.A."/>
            <person name="Lee S.R."/>
            <person name="Wilamowska K."/>
            <person name="Weinberg Z."/>
            <person name="Ruzzo W.L."/>
            <person name="Wloga D."/>
            <person name="Gaertig J."/>
            <person name="Frankel J."/>
            <person name="Tsao C.-C."/>
            <person name="Gorovsky M.A."/>
            <person name="Keeling P.J."/>
            <person name="Waller R.F."/>
            <person name="Patron N.J."/>
            <person name="Cherry J.M."/>
            <person name="Stover N.A."/>
            <person name="Krieger C.J."/>
            <person name="del Toro C."/>
            <person name="Ryder H.F."/>
            <person name="Williamson S.C."/>
            <person name="Barbeau R.A."/>
            <person name="Hamilton E.P."/>
            <person name="Orias E."/>
        </authorList>
    </citation>
    <scope>NUCLEOTIDE SEQUENCE [LARGE SCALE GENOMIC DNA]</scope>
    <source>
        <strain evidence="2">SB210</strain>
    </source>
</reference>
<dbReference type="HOGENOM" id="CLU_1477937_0_0_1"/>
<dbReference type="PANTHER" id="PTHR48100">
    <property type="entry name" value="BROAD-SPECIFICITY PHOSPHATASE YOR283W-RELATED"/>
    <property type="match status" value="1"/>
</dbReference>
<proteinExistence type="predicted"/>
<dbReference type="AlphaFoldDB" id="Q23AC2"/>
<dbReference type="InterPro" id="IPR013078">
    <property type="entry name" value="His_Pase_superF_clade-1"/>
</dbReference>
<dbReference type="Pfam" id="PF00300">
    <property type="entry name" value="His_Phos_1"/>
    <property type="match status" value="1"/>
</dbReference>
<dbReference type="GeneID" id="7834350"/>
<gene>
    <name evidence="1" type="ORF">TTHERM_00426370</name>
</gene>
<dbReference type="Proteomes" id="UP000009168">
    <property type="component" value="Unassembled WGS sequence"/>
</dbReference>
<dbReference type="SUPFAM" id="SSF53254">
    <property type="entry name" value="Phosphoglycerate mutase-like"/>
    <property type="match status" value="1"/>
</dbReference>
<dbReference type="PANTHER" id="PTHR48100:SF1">
    <property type="entry name" value="HISTIDINE PHOSPHATASE FAMILY PROTEIN-RELATED"/>
    <property type="match status" value="1"/>
</dbReference>
<sequence length="292" mass="34808">MEKQIHYKQIYDILLKKIKEEDHYDINNSQFLKLLSKELGTDIKNFIEYIMKLAETKKIYFIRHAESKYNHWKKKSLFNMSFRYQKIEANIDPEITQKGKDQCKSLQQKMQSDLKDIKFDVVYVSPMTRTCETFGYTATQENQQLINNFSHSRVIGCHYVKERFGSAANIGRDLNYVRQNLFQNWHIDGELVQKDDWWSFKDYQKSGQTKFQIEDETIQQLERRLLIFFLFALLSEDENICIVSHSSVFKRITMRSKFYPGSGIKNAQIHQLTHQILKPFLSHSISQNMKTQ</sequence>
<dbReference type="InterPro" id="IPR050275">
    <property type="entry name" value="PGM_Phosphatase"/>
</dbReference>
<dbReference type="InterPro" id="IPR029033">
    <property type="entry name" value="His_PPase_superfam"/>
</dbReference>
<name>Q23AC2_TETTS</name>
<dbReference type="InParanoid" id="Q23AC2"/>
<dbReference type="Gene3D" id="3.40.50.1240">
    <property type="entry name" value="Phosphoglycerate mutase-like"/>
    <property type="match status" value="1"/>
</dbReference>
<dbReference type="GO" id="GO:0005737">
    <property type="term" value="C:cytoplasm"/>
    <property type="evidence" value="ECO:0007669"/>
    <property type="project" value="TreeGrafter"/>
</dbReference>
<evidence type="ECO:0000313" key="1">
    <source>
        <dbReference type="EMBL" id="EAR93570.2"/>
    </source>
</evidence>